<keyword evidence="2" id="KW-1185">Reference proteome</keyword>
<dbReference type="EMBL" id="QURR01000002">
    <property type="protein sequence ID" value="RGE46639.1"/>
    <property type="molecule type" value="Genomic_DNA"/>
</dbReference>
<reference evidence="1 2" key="1">
    <citation type="submission" date="2018-08" db="EMBL/GenBank/DDBJ databases">
        <title>Comamonas testosteroni strain SWCO2.</title>
        <authorList>
            <person name="Jiang N."/>
            <person name="Zhang X.Z."/>
        </authorList>
    </citation>
    <scope>NUCLEOTIDE SEQUENCE [LARGE SCALE GENOMIC DNA]</scope>
    <source>
        <strain evidence="1 2">SWCO2</strain>
    </source>
</reference>
<evidence type="ECO:0000313" key="1">
    <source>
        <dbReference type="EMBL" id="RGE46639.1"/>
    </source>
</evidence>
<gene>
    <name evidence="1" type="ORF">DZC30_02360</name>
</gene>
<proteinExistence type="predicted"/>
<comment type="caution">
    <text evidence="1">The sequence shown here is derived from an EMBL/GenBank/DDBJ whole genome shotgun (WGS) entry which is preliminary data.</text>
</comment>
<dbReference type="AlphaFoldDB" id="A0A373FTA6"/>
<evidence type="ECO:0000313" key="2">
    <source>
        <dbReference type="Proteomes" id="UP000261948"/>
    </source>
</evidence>
<protein>
    <submittedName>
        <fullName evidence="1">Uncharacterized protein</fullName>
    </submittedName>
</protein>
<accession>A0A373FTA6</accession>
<sequence length="119" mass="12638">MSNLLPKSTTVTLESGEVLPVRALTAVEILRMQGFLRAQLVNMGEGKDILAVIVDAVATHEADVLNLIAISTGKPLEWVTAISLPDMLAIGAKLVSLNIAAQKKTPKLLGNLMARLIPT</sequence>
<name>A0A373FTA6_COMTE</name>
<organism evidence="1 2">
    <name type="scientific">Comamonas testosteroni</name>
    <name type="common">Pseudomonas testosteroni</name>
    <dbReference type="NCBI Taxonomy" id="285"/>
    <lineage>
        <taxon>Bacteria</taxon>
        <taxon>Pseudomonadati</taxon>
        <taxon>Pseudomonadota</taxon>
        <taxon>Betaproteobacteria</taxon>
        <taxon>Burkholderiales</taxon>
        <taxon>Comamonadaceae</taxon>
        <taxon>Comamonas</taxon>
    </lineage>
</organism>
<dbReference type="Proteomes" id="UP000261948">
    <property type="component" value="Unassembled WGS sequence"/>
</dbReference>